<feature type="transmembrane region" description="Helical" evidence="2">
    <location>
        <begin position="243"/>
        <end position="261"/>
    </location>
</feature>
<keyword evidence="2" id="KW-0472">Membrane</keyword>
<reference evidence="3 4" key="1">
    <citation type="submission" date="2024-09" db="EMBL/GenBank/DDBJ databases">
        <title>Chromosome-scale assembly of Riccia fluitans.</title>
        <authorList>
            <person name="Paukszto L."/>
            <person name="Sawicki J."/>
            <person name="Karawczyk K."/>
            <person name="Piernik-Szablinska J."/>
            <person name="Szczecinska M."/>
            <person name="Mazdziarz M."/>
        </authorList>
    </citation>
    <scope>NUCLEOTIDE SEQUENCE [LARGE SCALE GENOMIC DNA]</scope>
    <source>
        <strain evidence="3">Rf_01</strain>
        <tissue evidence="3">Aerial parts of the thallus</tissue>
    </source>
</reference>
<keyword evidence="2" id="KW-0812">Transmembrane</keyword>
<dbReference type="EMBL" id="JBHFFA010000003">
    <property type="protein sequence ID" value="KAL2634906.1"/>
    <property type="molecule type" value="Genomic_DNA"/>
</dbReference>
<evidence type="ECO:0000313" key="4">
    <source>
        <dbReference type="Proteomes" id="UP001605036"/>
    </source>
</evidence>
<comment type="caution">
    <text evidence="3">The sequence shown here is derived from an EMBL/GenBank/DDBJ whole genome shotgun (WGS) entry which is preliminary data.</text>
</comment>
<evidence type="ECO:0008006" key="5">
    <source>
        <dbReference type="Google" id="ProtNLM"/>
    </source>
</evidence>
<protein>
    <recommendedName>
        <fullName evidence="5">Transmembrane protein</fullName>
    </recommendedName>
</protein>
<feature type="compositionally biased region" description="Low complexity" evidence="1">
    <location>
        <begin position="88"/>
        <end position="101"/>
    </location>
</feature>
<dbReference type="PANTHER" id="PTHR36789:SF1">
    <property type="entry name" value="TRANSMEMBRANE PROTEIN"/>
    <property type="match status" value="1"/>
</dbReference>
<evidence type="ECO:0000256" key="1">
    <source>
        <dbReference type="SAM" id="MobiDB-lite"/>
    </source>
</evidence>
<organism evidence="3 4">
    <name type="scientific">Riccia fluitans</name>
    <dbReference type="NCBI Taxonomy" id="41844"/>
    <lineage>
        <taxon>Eukaryota</taxon>
        <taxon>Viridiplantae</taxon>
        <taxon>Streptophyta</taxon>
        <taxon>Embryophyta</taxon>
        <taxon>Marchantiophyta</taxon>
        <taxon>Marchantiopsida</taxon>
        <taxon>Marchantiidae</taxon>
        <taxon>Marchantiales</taxon>
        <taxon>Ricciaceae</taxon>
        <taxon>Riccia</taxon>
    </lineage>
</organism>
<dbReference type="PANTHER" id="PTHR36789">
    <property type="entry name" value="TRANSMEMBRANE PROTEIN"/>
    <property type="match status" value="1"/>
</dbReference>
<feature type="region of interest" description="Disordered" evidence="1">
    <location>
        <begin position="60"/>
        <end position="106"/>
    </location>
</feature>
<keyword evidence="4" id="KW-1185">Reference proteome</keyword>
<dbReference type="AlphaFoldDB" id="A0ABD1YVV9"/>
<feature type="compositionally biased region" description="Basic and acidic residues" evidence="1">
    <location>
        <begin position="72"/>
        <end position="86"/>
    </location>
</feature>
<evidence type="ECO:0000313" key="3">
    <source>
        <dbReference type="EMBL" id="KAL2634906.1"/>
    </source>
</evidence>
<sequence>MNGSLVKYPGPQLQCSISQFSRPRRFWAARAESWPRYLKREFQGFYLNTHFGGTLVATRLSHSGSSKRGRASRRDDGSGSSERENADNSNNEAGEGSSSNNNREDLGDVSEKNLLAEKAAQRQASKVASGFWGRFWGKVREEIDEGNESETTNDDNDEEDSERQQEEEEAVFELTEEEMVSPSEGVQEARRSERGFWRRWWNQDAETPGGDPQTARDDELLLLDLENLQFRWKELLEPTPENLLALGLTALLGFAGLQIIWQMAVVAVAITLSALKYTILAAIIVGLLIFLL</sequence>
<dbReference type="Proteomes" id="UP001605036">
    <property type="component" value="Unassembled WGS sequence"/>
</dbReference>
<proteinExistence type="predicted"/>
<evidence type="ECO:0000256" key="2">
    <source>
        <dbReference type="SAM" id="Phobius"/>
    </source>
</evidence>
<keyword evidence="2" id="KW-1133">Transmembrane helix</keyword>
<gene>
    <name evidence="3" type="ORF">R1flu_006385</name>
</gene>
<feature type="transmembrane region" description="Helical" evidence="2">
    <location>
        <begin position="267"/>
        <end position="291"/>
    </location>
</feature>
<feature type="region of interest" description="Disordered" evidence="1">
    <location>
        <begin position="142"/>
        <end position="168"/>
    </location>
</feature>
<accession>A0ABD1YVV9</accession>
<name>A0ABD1YVV9_9MARC</name>